<evidence type="ECO:0000313" key="3">
    <source>
        <dbReference type="Proteomes" id="UP001626549"/>
    </source>
</evidence>
<name>A0ABZ0IAP4_9GAMM</name>
<reference evidence="2 3" key="1">
    <citation type="submission" date="2023-10" db="EMBL/GenBank/DDBJ databases">
        <title>Two novel species belonging to the OM43/NOR5 clade.</title>
        <authorList>
            <person name="Park M."/>
        </authorList>
    </citation>
    <scope>NUCLEOTIDE SEQUENCE [LARGE SCALE GENOMIC DNA]</scope>
    <source>
        <strain evidence="2 3">IMCC45268</strain>
    </source>
</reference>
<keyword evidence="1" id="KW-1133">Transmembrane helix</keyword>
<feature type="transmembrane region" description="Helical" evidence="1">
    <location>
        <begin position="66"/>
        <end position="85"/>
    </location>
</feature>
<sequence length="90" mass="9547">MSALDDFLRGGHAAELILLLVFCELLFLSFRCIRGVGAPPRRWLSPLLAGAFLVLALRLAQSGASGEMLGVALAVAGVAHLMGYASRWHG</sequence>
<proteinExistence type="predicted"/>
<organism evidence="2 3">
    <name type="scientific">Congregibacter brevis</name>
    <dbReference type="NCBI Taxonomy" id="3081201"/>
    <lineage>
        <taxon>Bacteria</taxon>
        <taxon>Pseudomonadati</taxon>
        <taxon>Pseudomonadota</taxon>
        <taxon>Gammaproteobacteria</taxon>
        <taxon>Cellvibrionales</taxon>
        <taxon>Halieaceae</taxon>
        <taxon>Congregibacter</taxon>
    </lineage>
</organism>
<dbReference type="EMBL" id="CP136865">
    <property type="protein sequence ID" value="WOJ96431.1"/>
    <property type="molecule type" value="Genomic_DNA"/>
</dbReference>
<gene>
    <name evidence="2" type="ORF">R0137_14425</name>
</gene>
<evidence type="ECO:0008006" key="4">
    <source>
        <dbReference type="Google" id="ProtNLM"/>
    </source>
</evidence>
<protein>
    <recommendedName>
        <fullName evidence="4">DUF2568 domain-containing protein</fullName>
    </recommendedName>
</protein>
<evidence type="ECO:0000256" key="1">
    <source>
        <dbReference type="SAM" id="Phobius"/>
    </source>
</evidence>
<accession>A0ABZ0IAP4</accession>
<keyword evidence="3" id="KW-1185">Reference proteome</keyword>
<evidence type="ECO:0000313" key="2">
    <source>
        <dbReference type="EMBL" id="WOJ96431.1"/>
    </source>
</evidence>
<keyword evidence="1" id="KW-0472">Membrane</keyword>
<dbReference type="RefSeq" id="WP_407327110.1">
    <property type="nucleotide sequence ID" value="NZ_CP136865.1"/>
</dbReference>
<feature type="transmembrane region" description="Helical" evidence="1">
    <location>
        <begin position="42"/>
        <end position="60"/>
    </location>
</feature>
<keyword evidence="1" id="KW-0812">Transmembrane</keyword>
<feature type="transmembrane region" description="Helical" evidence="1">
    <location>
        <begin position="12"/>
        <end position="30"/>
    </location>
</feature>
<dbReference type="Proteomes" id="UP001626549">
    <property type="component" value="Chromosome"/>
</dbReference>